<organism evidence="5 6">
    <name type="scientific">Nakamurella multipartita (strain ATCC 700099 / DSM 44233 / CIP 104796 / JCM 9543 / NBRC 105858 / Y-104)</name>
    <name type="common">Microsphaera multipartita</name>
    <dbReference type="NCBI Taxonomy" id="479431"/>
    <lineage>
        <taxon>Bacteria</taxon>
        <taxon>Bacillati</taxon>
        <taxon>Actinomycetota</taxon>
        <taxon>Actinomycetes</taxon>
        <taxon>Nakamurellales</taxon>
        <taxon>Nakamurellaceae</taxon>
        <taxon>Nakamurella</taxon>
    </lineage>
</organism>
<evidence type="ECO:0000313" key="6">
    <source>
        <dbReference type="Proteomes" id="UP000002218"/>
    </source>
</evidence>
<dbReference type="AlphaFoldDB" id="C8XD47"/>
<dbReference type="SUPFAM" id="SSF46689">
    <property type="entry name" value="Homeodomain-like"/>
    <property type="match status" value="1"/>
</dbReference>
<dbReference type="Pfam" id="PF00440">
    <property type="entry name" value="TetR_N"/>
    <property type="match status" value="1"/>
</dbReference>
<dbReference type="GO" id="GO:0000976">
    <property type="term" value="F:transcription cis-regulatory region binding"/>
    <property type="evidence" value="ECO:0007669"/>
    <property type="project" value="TreeGrafter"/>
</dbReference>
<evidence type="ECO:0000259" key="4">
    <source>
        <dbReference type="PROSITE" id="PS50977"/>
    </source>
</evidence>
<feature type="compositionally biased region" description="Pro residues" evidence="3">
    <location>
        <begin position="209"/>
        <end position="223"/>
    </location>
</feature>
<sequence length="223" mass="22983">MSSPAIGRVDRRKARTRAALIAAGQRILADRGTTEVAVQDITDEAGVGLGSFYNHFTTKSELFEAAVFDLLDAFAAGIDAARADVQDPAELVAIGIRSTCRLAATRPAVARVLVLTGPEFLVADRGLAPLASRDLRQGLASGRFTLARPALALAVVGGSVLAFLQMRLTADGSGSVTDADADLLAATLLTTLGLPAAEAAEIAHRPLPVLDPPPGPTPQGEPS</sequence>
<dbReference type="HOGENOM" id="CLU_069356_0_0_11"/>
<dbReference type="RefSeq" id="WP_015750342.1">
    <property type="nucleotide sequence ID" value="NC_013235.1"/>
</dbReference>
<dbReference type="OrthoDB" id="3481545at2"/>
<feature type="region of interest" description="Disordered" evidence="3">
    <location>
        <begin position="204"/>
        <end position="223"/>
    </location>
</feature>
<evidence type="ECO:0000313" key="5">
    <source>
        <dbReference type="EMBL" id="ACV81537.1"/>
    </source>
</evidence>
<evidence type="ECO:0000256" key="3">
    <source>
        <dbReference type="SAM" id="MobiDB-lite"/>
    </source>
</evidence>
<dbReference type="PANTHER" id="PTHR30055">
    <property type="entry name" value="HTH-TYPE TRANSCRIPTIONAL REGULATOR RUTR"/>
    <property type="match status" value="1"/>
</dbReference>
<reference evidence="5 6" key="2">
    <citation type="journal article" date="2010" name="Stand. Genomic Sci.">
        <title>Complete genome sequence of Nakamurella multipartita type strain (Y-104).</title>
        <authorList>
            <person name="Tice H."/>
            <person name="Mayilraj S."/>
            <person name="Sims D."/>
            <person name="Lapidus A."/>
            <person name="Nolan M."/>
            <person name="Lucas S."/>
            <person name="Glavina Del Rio T."/>
            <person name="Copeland A."/>
            <person name="Cheng J.F."/>
            <person name="Meincke L."/>
            <person name="Bruce D."/>
            <person name="Goodwin L."/>
            <person name="Pitluck S."/>
            <person name="Ivanova N."/>
            <person name="Mavromatis K."/>
            <person name="Ovchinnikova G."/>
            <person name="Pati A."/>
            <person name="Chen A."/>
            <person name="Palaniappan K."/>
            <person name="Land M."/>
            <person name="Hauser L."/>
            <person name="Chang Y.J."/>
            <person name="Jeffries C.D."/>
            <person name="Detter J.C."/>
            <person name="Brettin T."/>
            <person name="Rohde M."/>
            <person name="Goker M."/>
            <person name="Bristow J."/>
            <person name="Eisen J.A."/>
            <person name="Markowitz V."/>
            <person name="Hugenholtz P."/>
            <person name="Kyrpides N.C."/>
            <person name="Klenk H.P."/>
            <person name="Chen F."/>
        </authorList>
    </citation>
    <scope>NUCLEOTIDE SEQUENCE [LARGE SCALE GENOMIC DNA]</scope>
    <source>
        <strain evidence="6">ATCC 700099 / DSM 44233 / CIP 104796 / JCM 9543 / NBRC 105858 / Y-104</strain>
    </source>
</reference>
<dbReference type="eggNOG" id="COG1309">
    <property type="taxonomic scope" value="Bacteria"/>
</dbReference>
<keyword evidence="6" id="KW-1185">Reference proteome</keyword>
<dbReference type="InterPro" id="IPR049513">
    <property type="entry name" value="TetR_C_40"/>
</dbReference>
<dbReference type="EMBL" id="CP001737">
    <property type="protein sequence ID" value="ACV81537.1"/>
    <property type="molecule type" value="Genomic_DNA"/>
</dbReference>
<dbReference type="Proteomes" id="UP000002218">
    <property type="component" value="Chromosome"/>
</dbReference>
<feature type="domain" description="HTH tetR-type" evidence="4">
    <location>
        <begin position="14"/>
        <end position="74"/>
    </location>
</feature>
<evidence type="ECO:0000256" key="2">
    <source>
        <dbReference type="PROSITE-ProRule" id="PRU00335"/>
    </source>
</evidence>
<dbReference type="InParanoid" id="C8XD47"/>
<dbReference type="GO" id="GO:0003700">
    <property type="term" value="F:DNA-binding transcription factor activity"/>
    <property type="evidence" value="ECO:0007669"/>
    <property type="project" value="TreeGrafter"/>
</dbReference>
<dbReference type="InterPro" id="IPR050109">
    <property type="entry name" value="HTH-type_TetR-like_transc_reg"/>
</dbReference>
<reference evidence="6" key="1">
    <citation type="submission" date="2009-09" db="EMBL/GenBank/DDBJ databases">
        <title>The complete genome of Nakamurella multipartita DSM 44233.</title>
        <authorList>
            <consortium name="US DOE Joint Genome Institute (JGI-PGF)"/>
            <person name="Lucas S."/>
            <person name="Copeland A."/>
            <person name="Lapidus A."/>
            <person name="Glavina del Rio T."/>
            <person name="Dalin E."/>
            <person name="Tice H."/>
            <person name="Bruce D."/>
            <person name="Goodwin L."/>
            <person name="Pitluck S."/>
            <person name="Kyrpides N."/>
            <person name="Mavromatis K."/>
            <person name="Ivanova N."/>
            <person name="Ovchinnikova G."/>
            <person name="Sims D."/>
            <person name="Meincke L."/>
            <person name="Brettin T."/>
            <person name="Detter J.C."/>
            <person name="Han C."/>
            <person name="Larimer F."/>
            <person name="Land M."/>
            <person name="Hauser L."/>
            <person name="Markowitz V."/>
            <person name="Cheng J.-F."/>
            <person name="Hugenholtz P."/>
            <person name="Woyke T."/>
            <person name="Wu D."/>
            <person name="Klenk H.-P."/>
            <person name="Eisen J.A."/>
        </authorList>
    </citation>
    <scope>NUCLEOTIDE SEQUENCE [LARGE SCALE GENOMIC DNA]</scope>
    <source>
        <strain evidence="6">ATCC 700099 / DSM 44233 / CIP 104796 / JCM 9543 / NBRC 105858 / Y-104</strain>
    </source>
</reference>
<name>C8XD47_NAKMY</name>
<proteinExistence type="predicted"/>
<dbReference type="InterPro" id="IPR009057">
    <property type="entry name" value="Homeodomain-like_sf"/>
</dbReference>
<keyword evidence="1 2" id="KW-0238">DNA-binding</keyword>
<evidence type="ECO:0000256" key="1">
    <source>
        <dbReference type="ARBA" id="ARBA00023125"/>
    </source>
</evidence>
<dbReference type="PRINTS" id="PR00455">
    <property type="entry name" value="HTHTETR"/>
</dbReference>
<gene>
    <name evidence="5" type="ordered locus">Namu_5271</name>
</gene>
<dbReference type="STRING" id="479431.Namu_5271"/>
<protein>
    <submittedName>
        <fullName evidence="5">Transcriptional regulator, TetR family</fullName>
    </submittedName>
</protein>
<dbReference type="InterPro" id="IPR001647">
    <property type="entry name" value="HTH_TetR"/>
</dbReference>
<dbReference type="PROSITE" id="PS50977">
    <property type="entry name" value="HTH_TETR_2"/>
    <property type="match status" value="1"/>
</dbReference>
<dbReference type="Gene3D" id="1.10.357.10">
    <property type="entry name" value="Tetracycline Repressor, domain 2"/>
    <property type="match status" value="1"/>
</dbReference>
<feature type="DNA-binding region" description="H-T-H motif" evidence="2">
    <location>
        <begin position="37"/>
        <end position="56"/>
    </location>
</feature>
<accession>C8XD47</accession>
<dbReference type="Pfam" id="PF21306">
    <property type="entry name" value="TetR_C_40"/>
    <property type="match status" value="1"/>
</dbReference>
<dbReference type="KEGG" id="nml:Namu_5271"/>
<dbReference type="PANTHER" id="PTHR30055:SF187">
    <property type="entry name" value="TRANSCRIPTIONAL REGULATORY PROTEIN"/>
    <property type="match status" value="1"/>
</dbReference>